<dbReference type="EMBL" id="CP157484">
    <property type="protein sequence ID" value="XBO40221.1"/>
    <property type="molecule type" value="Genomic_DNA"/>
</dbReference>
<evidence type="ECO:0000313" key="2">
    <source>
        <dbReference type="EMBL" id="XBO40221.1"/>
    </source>
</evidence>
<dbReference type="RefSeq" id="WP_406857076.1">
    <property type="nucleotide sequence ID" value="NZ_CP157484.1"/>
</dbReference>
<dbReference type="PANTHER" id="PTHR43102:SF2">
    <property type="entry name" value="GAF DOMAIN-CONTAINING PROTEIN"/>
    <property type="match status" value="1"/>
</dbReference>
<evidence type="ECO:0000259" key="1">
    <source>
        <dbReference type="Pfam" id="PF01590"/>
    </source>
</evidence>
<gene>
    <name evidence="2" type="ORF">ABEG18_05425</name>
</gene>
<sequence>MPRHERRRLAHLAALNIFDTEASEGFDRVCMLAREFFQVPMAMVSFVDADRQWFKAKSGTHLAGSSRSDAFCAHTILNDEILVVPDARRDPRFAGSALVQHAPGIRFYAGAPIMLAPGVGLGAVCIADRVPRMLDGPGRVVLKQLAAVAVSELRLILAGTAYIRQGYRKDCSL</sequence>
<dbReference type="Pfam" id="PF01590">
    <property type="entry name" value="GAF"/>
    <property type="match status" value="1"/>
</dbReference>
<dbReference type="InterPro" id="IPR003018">
    <property type="entry name" value="GAF"/>
</dbReference>
<dbReference type="Gene3D" id="3.30.450.40">
    <property type="match status" value="1"/>
</dbReference>
<protein>
    <submittedName>
        <fullName evidence="2">GAF domain-containing protein</fullName>
    </submittedName>
</protein>
<feature type="domain" description="GAF" evidence="1">
    <location>
        <begin position="25"/>
        <end position="131"/>
    </location>
</feature>
<proteinExistence type="predicted"/>
<name>A0AAU7JJ60_9HYPH</name>
<dbReference type="AlphaFoldDB" id="A0AAU7JJ60"/>
<dbReference type="InterPro" id="IPR029016">
    <property type="entry name" value="GAF-like_dom_sf"/>
</dbReference>
<dbReference type="SUPFAM" id="SSF55781">
    <property type="entry name" value="GAF domain-like"/>
    <property type="match status" value="1"/>
</dbReference>
<accession>A0AAU7JJ60</accession>
<reference evidence="2" key="1">
    <citation type="submission" date="2024-05" db="EMBL/GenBank/DDBJ databases">
        <authorList>
            <person name="Kim S."/>
            <person name="Heo J."/>
            <person name="Choi H."/>
            <person name="Choi Y."/>
            <person name="Kwon S.-W."/>
            <person name="Kim Y."/>
        </authorList>
    </citation>
    <scope>NUCLEOTIDE SEQUENCE</scope>
    <source>
        <strain evidence="2">KACC 23698</strain>
    </source>
</reference>
<organism evidence="2">
    <name type="scientific">Alsobacter sp. KACC 23698</name>
    <dbReference type="NCBI Taxonomy" id="3149229"/>
    <lineage>
        <taxon>Bacteria</taxon>
        <taxon>Pseudomonadati</taxon>
        <taxon>Pseudomonadota</taxon>
        <taxon>Alphaproteobacteria</taxon>
        <taxon>Hyphomicrobiales</taxon>
        <taxon>Alsobacteraceae</taxon>
        <taxon>Alsobacter</taxon>
    </lineage>
</organism>
<dbReference type="PANTHER" id="PTHR43102">
    <property type="entry name" value="SLR1143 PROTEIN"/>
    <property type="match status" value="1"/>
</dbReference>